<dbReference type="Proteomes" id="UP000266915">
    <property type="component" value="Unassembled WGS sequence"/>
</dbReference>
<protein>
    <submittedName>
        <fullName evidence="1">Uncharacterized protein</fullName>
    </submittedName>
</protein>
<proteinExistence type="predicted"/>
<dbReference type="EMBL" id="RKHL01000001">
    <property type="protein sequence ID" value="ROR80058.1"/>
    <property type="molecule type" value="Genomic_DNA"/>
</dbReference>
<reference evidence="1 2" key="1">
    <citation type="submission" date="2018-11" db="EMBL/GenBank/DDBJ databases">
        <title>Sequencing the genomes of 1000 actinobacteria strains.</title>
        <authorList>
            <person name="Klenk H.-P."/>
        </authorList>
    </citation>
    <scope>NUCLEOTIDE SEQUENCE [LARGE SCALE GENOMIC DNA]</scope>
    <source>
        <strain evidence="1 2">DSM 14012</strain>
    </source>
</reference>
<evidence type="ECO:0000313" key="1">
    <source>
        <dbReference type="EMBL" id="ROR80058.1"/>
    </source>
</evidence>
<evidence type="ECO:0000313" key="2">
    <source>
        <dbReference type="Proteomes" id="UP000266915"/>
    </source>
</evidence>
<gene>
    <name evidence="1" type="ORF">EDD42_0091</name>
</gene>
<keyword evidence="2" id="KW-1185">Reference proteome</keyword>
<comment type="caution">
    <text evidence="1">The sequence shown here is derived from an EMBL/GenBank/DDBJ whole genome shotgun (WGS) entry which is preliminary data.</text>
</comment>
<name>A0A3N2BXV0_9MICO</name>
<sequence>MSATVAVYRYRMEMSVDDLNLLEAAQRPLQNELLQIARRLLDAGTSDDDRAAAISHLRDESEDAWERCNAFLLAYAVSRCCEPAEAVDDRGVRSGLHDRFADEFIDAVASGLPSLALECWTHPPMLIPPLPPMAKQTAMLVAVLDEAIRRQGHQTSPEPLVDAFPGGVWIELTEDPAHVGVNTEP</sequence>
<dbReference type="AlphaFoldDB" id="A0A3N2BXV0"/>
<accession>A0A3N2BXV0</accession>
<organism evidence="1 2">
    <name type="scientific">Plantibacter flavus</name>
    <dbReference type="NCBI Taxonomy" id="150123"/>
    <lineage>
        <taxon>Bacteria</taxon>
        <taxon>Bacillati</taxon>
        <taxon>Actinomycetota</taxon>
        <taxon>Actinomycetes</taxon>
        <taxon>Micrococcales</taxon>
        <taxon>Microbacteriaceae</taxon>
        <taxon>Plantibacter</taxon>
    </lineage>
</organism>